<evidence type="ECO:0000313" key="2">
    <source>
        <dbReference type="Proteomes" id="UP000032668"/>
    </source>
</evidence>
<evidence type="ECO:0008006" key="3">
    <source>
        <dbReference type="Google" id="ProtNLM"/>
    </source>
</evidence>
<proteinExistence type="predicted"/>
<evidence type="ECO:0000313" key="1">
    <source>
        <dbReference type="EMBL" id="GAN79336.1"/>
    </source>
</evidence>
<protein>
    <recommendedName>
        <fullName evidence="3">2OG-Fe(II) oxygenase</fullName>
    </recommendedName>
</protein>
<organism evidence="1 2">
    <name type="scientific">Acidocella aminolytica 101 = DSM 11237</name>
    <dbReference type="NCBI Taxonomy" id="1120923"/>
    <lineage>
        <taxon>Bacteria</taxon>
        <taxon>Pseudomonadati</taxon>
        <taxon>Pseudomonadota</taxon>
        <taxon>Alphaproteobacteria</taxon>
        <taxon>Acetobacterales</taxon>
        <taxon>Acidocellaceae</taxon>
        <taxon>Acidocella</taxon>
    </lineage>
</organism>
<keyword evidence="2" id="KW-1185">Reference proteome</keyword>
<comment type="caution">
    <text evidence="1">The sequence shown here is derived from an EMBL/GenBank/DDBJ whole genome shotgun (WGS) entry which is preliminary data.</text>
</comment>
<dbReference type="Proteomes" id="UP000032668">
    <property type="component" value="Unassembled WGS sequence"/>
</dbReference>
<gene>
    <name evidence="1" type="ORF">Aam_020_100</name>
</gene>
<reference evidence="1 2" key="1">
    <citation type="submission" date="2012-11" db="EMBL/GenBank/DDBJ databases">
        <title>Whole genome sequence of Acidocella aminolytica 101 = DSM 11237.</title>
        <authorList>
            <person name="Azuma Y."/>
            <person name="Higashiura N."/>
            <person name="Hirakawa H."/>
            <person name="Matsushita K."/>
        </authorList>
    </citation>
    <scope>NUCLEOTIDE SEQUENCE [LARGE SCALE GENOMIC DNA]</scope>
    <source>
        <strain evidence="2">101 / DSM 11237</strain>
    </source>
</reference>
<dbReference type="AlphaFoldDB" id="A0A0D6PDA0"/>
<dbReference type="RefSeq" id="WP_048877791.1">
    <property type="nucleotide sequence ID" value="NZ_BANC01000020.1"/>
</dbReference>
<name>A0A0D6PDA0_9PROT</name>
<dbReference type="Gene3D" id="2.60.120.620">
    <property type="entry name" value="q2cbj1_9rhob like domain"/>
    <property type="match status" value="1"/>
</dbReference>
<dbReference type="OrthoDB" id="7157988at2"/>
<dbReference type="EMBL" id="BANC01000020">
    <property type="protein sequence ID" value="GAN79336.1"/>
    <property type="molecule type" value="Genomic_DNA"/>
</dbReference>
<sequence length="218" mass="24155">MPDSLSTQNALLASLEAASADTTPYPHWLLNDVLPNAMVDEITALPLPVPAIADTKGRRETHNSTRLFFNLDTQESFPACAALAKALQKQSTIQALKALTQANLTGSFLRIEYCQDTEGFWLEPHTDIGAKFFTMLIYLNDPPAGENWGTDIYETPQRHLGPTSAGRNHGLIFVPGQNTWHGFEKRPITGVRRTLIVNYVTPEWNARHELAFADTPVA</sequence>
<accession>A0A0D6PDA0</accession>
<dbReference type="STRING" id="1120923.SAMN02746095_00330"/>